<sequence>MVVNGRPLKRAKRRVTADLCDFFTFPGGGGGTDKGGAVAAEGFEGPFRWSVGEFLSRHAWLLPPPSILSPPAAAAPPHLLTWRMAFRVGDAAAADADAAVVELSVVEEDVLRSKSIYCDQCRVVGWSCHPVCGKRYHFIIQNDGNPLSGCRQTCCSRCGTLLPLSESRCPLCKYESTADELEDGAYIQLEDSSHLLHAVVHGNGYGHLLRVNGREGGSRYLTGRDIMGFWDRLCKLLHVRKVTVMDISKKYGMEYRLLHAVTRGHPWYGEWGYQFGTGSYALTCASYREAVETLSNVPLSLFFSHTRSPQTKLHDTISLYLSLSCRQLATVRDLFCYITDRLHDVHKQSRLATSEKDTSSMILCAWTKEDTELAECAMVKVLRAVGVSRWVARRALRGATSKAVEPLELLDYCLNGLAGKTTDDGLVVAIRCNDKTSTVEYRLEPATDKLEASRTFFTPSAEHLLRDLKFLYDALLNPATMQPYNPETTRAYSVSAASKLLDCKQFIKHFDEPLASSSPTLNPFKLRAWCHAELIDHPKDYTAPPPELLLLSPDATVADLKLQATKAFQETYLVFQRFQAEQLLDCDNVSDNDLVKLKLGRNIAVRIGGRYVGGDYRRLGQFRMERGLDNWTVDCTCGAKDDDGERMLACDTCGVWQHTRCAGINDAEEVPAKFICRKCAGARKVKGRNGGGGSGGGGKFKGRSGGRLLNMKRCKDEIESASSVAGRFGRLTTVG</sequence>
<evidence type="ECO:0000256" key="1">
    <source>
        <dbReference type="ARBA" id="ARBA00022723"/>
    </source>
</evidence>
<evidence type="ECO:0000256" key="3">
    <source>
        <dbReference type="ARBA" id="ARBA00022833"/>
    </source>
</evidence>
<dbReference type="AlphaFoldDB" id="A0A199VFF7"/>
<dbReference type="Pfam" id="PF00628">
    <property type="entry name" value="PHD"/>
    <property type="match status" value="1"/>
</dbReference>
<dbReference type="SUPFAM" id="SSF57903">
    <property type="entry name" value="FYVE/PHD zinc finger"/>
    <property type="match status" value="1"/>
</dbReference>
<reference evidence="7 8" key="1">
    <citation type="journal article" date="2016" name="DNA Res.">
        <title>The draft genome of MD-2 pineapple using hybrid error correction of long reads.</title>
        <authorList>
            <person name="Redwan R.M."/>
            <person name="Saidin A."/>
            <person name="Kumar S.V."/>
        </authorList>
    </citation>
    <scope>NUCLEOTIDE SEQUENCE [LARGE SCALE GENOMIC DNA]</scope>
    <source>
        <strain evidence="8">cv. MD2</strain>
        <tissue evidence="7">Leaf</tissue>
    </source>
</reference>
<dbReference type="STRING" id="4615.A0A199VFF7"/>
<evidence type="ECO:0000259" key="6">
    <source>
        <dbReference type="SMART" id="SM00249"/>
    </source>
</evidence>
<feature type="domain" description="Zinc finger PHD-type" evidence="6">
    <location>
        <begin position="634"/>
        <end position="680"/>
    </location>
</feature>
<dbReference type="Pfam" id="PF25565">
    <property type="entry name" value="Ubiquitin_At1g33420"/>
    <property type="match status" value="1"/>
</dbReference>
<gene>
    <name evidence="7" type="ORF">ACMD2_01329</name>
</gene>
<evidence type="ECO:0000313" key="7">
    <source>
        <dbReference type="EMBL" id="OAY75839.1"/>
    </source>
</evidence>
<dbReference type="SMART" id="SM00249">
    <property type="entry name" value="PHD"/>
    <property type="match status" value="1"/>
</dbReference>
<dbReference type="GO" id="GO:0008270">
    <property type="term" value="F:zinc ion binding"/>
    <property type="evidence" value="ECO:0007669"/>
    <property type="project" value="UniProtKB-KW"/>
</dbReference>
<dbReference type="InterPro" id="IPR011011">
    <property type="entry name" value="Znf_FYVE_PHD"/>
</dbReference>
<keyword evidence="2" id="KW-0863">Zinc-finger</keyword>
<evidence type="ECO:0000256" key="2">
    <source>
        <dbReference type="ARBA" id="ARBA00022771"/>
    </source>
</evidence>
<dbReference type="PANTHER" id="PTHR46201:SF3">
    <property type="entry name" value="OS01G0877500 PROTEIN"/>
    <property type="match status" value="1"/>
</dbReference>
<dbReference type="PANTHER" id="PTHR46201">
    <property type="entry name" value="PHD FINGER PROTEIN MALE MEIOCYTE DEATH 1-RELATED"/>
    <property type="match status" value="1"/>
</dbReference>
<proteinExistence type="predicted"/>
<dbReference type="InterPro" id="IPR059080">
    <property type="entry name" value="WHD_PTC1"/>
</dbReference>
<dbReference type="EMBL" id="LSRQ01001999">
    <property type="protein sequence ID" value="OAY75839.1"/>
    <property type="molecule type" value="Genomic_DNA"/>
</dbReference>
<evidence type="ECO:0000313" key="8">
    <source>
        <dbReference type="Proteomes" id="UP000092600"/>
    </source>
</evidence>
<accession>A0A199VFF7</accession>
<dbReference type="CDD" id="cd15556">
    <property type="entry name" value="PHD_MMD1_like"/>
    <property type="match status" value="1"/>
</dbReference>
<dbReference type="InterPro" id="IPR019787">
    <property type="entry name" value="Znf_PHD-finger"/>
</dbReference>
<dbReference type="InterPro" id="IPR001965">
    <property type="entry name" value="Znf_PHD"/>
</dbReference>
<keyword evidence="1" id="KW-0479">Metal-binding</keyword>
<dbReference type="Gene3D" id="3.30.40.10">
    <property type="entry name" value="Zinc/RING finger domain, C3HC4 (zinc finger)"/>
    <property type="match status" value="1"/>
</dbReference>
<dbReference type="Proteomes" id="UP000092600">
    <property type="component" value="Unassembled WGS sequence"/>
</dbReference>
<keyword evidence="5" id="KW-0804">Transcription</keyword>
<dbReference type="InterPro" id="IPR019786">
    <property type="entry name" value="Zinc_finger_PHD-type_CS"/>
</dbReference>
<keyword evidence="4" id="KW-0805">Transcription regulation</keyword>
<name>A0A199VFF7_ANACO</name>
<dbReference type="InterPro" id="IPR058054">
    <property type="entry name" value="Znf_MS1-like"/>
</dbReference>
<comment type="caution">
    <text evidence="7">The sequence shown here is derived from an EMBL/GenBank/DDBJ whole genome shotgun (WGS) entry which is preliminary data.</text>
</comment>
<organism evidence="7 8">
    <name type="scientific">Ananas comosus</name>
    <name type="common">Pineapple</name>
    <name type="synonym">Ananas ananas</name>
    <dbReference type="NCBI Taxonomy" id="4615"/>
    <lineage>
        <taxon>Eukaryota</taxon>
        <taxon>Viridiplantae</taxon>
        <taxon>Streptophyta</taxon>
        <taxon>Embryophyta</taxon>
        <taxon>Tracheophyta</taxon>
        <taxon>Spermatophyta</taxon>
        <taxon>Magnoliopsida</taxon>
        <taxon>Liliopsida</taxon>
        <taxon>Poales</taxon>
        <taxon>Bromeliaceae</taxon>
        <taxon>Bromelioideae</taxon>
        <taxon>Ananas</taxon>
    </lineage>
</organism>
<keyword evidence="3" id="KW-0862">Zinc</keyword>
<evidence type="ECO:0000256" key="5">
    <source>
        <dbReference type="ARBA" id="ARBA00023163"/>
    </source>
</evidence>
<dbReference type="Pfam" id="PF25874">
    <property type="entry name" value="WHD_plant_repro"/>
    <property type="match status" value="1"/>
</dbReference>
<dbReference type="InterPro" id="IPR057765">
    <property type="entry name" value="MS1-like_ubiquitin"/>
</dbReference>
<dbReference type="PROSITE" id="PS01359">
    <property type="entry name" value="ZF_PHD_1"/>
    <property type="match status" value="1"/>
</dbReference>
<protein>
    <submittedName>
        <fullName evidence="7">PHD finger protein</fullName>
    </submittedName>
</protein>
<dbReference type="InterPro" id="IPR013083">
    <property type="entry name" value="Znf_RING/FYVE/PHD"/>
</dbReference>
<evidence type="ECO:0000256" key="4">
    <source>
        <dbReference type="ARBA" id="ARBA00023015"/>
    </source>
</evidence>